<gene>
    <name evidence="2" type="ORF">DFP72DRAFT_868259</name>
</gene>
<sequence>METNRTCTALLTFPHVALLAATSNTPSPRLAPSMMTGSSPQIEGHWPQMLPCSGGDDAGDGRYRCRICGPLRALALDDEGWRKRRSVRPRMA</sequence>
<organism evidence="2 3">
    <name type="scientific">Ephemerocybe angulata</name>
    <dbReference type="NCBI Taxonomy" id="980116"/>
    <lineage>
        <taxon>Eukaryota</taxon>
        <taxon>Fungi</taxon>
        <taxon>Dikarya</taxon>
        <taxon>Basidiomycota</taxon>
        <taxon>Agaricomycotina</taxon>
        <taxon>Agaricomycetes</taxon>
        <taxon>Agaricomycetidae</taxon>
        <taxon>Agaricales</taxon>
        <taxon>Agaricineae</taxon>
        <taxon>Psathyrellaceae</taxon>
        <taxon>Ephemerocybe</taxon>
    </lineage>
</organism>
<evidence type="ECO:0008006" key="4">
    <source>
        <dbReference type="Google" id="ProtNLM"/>
    </source>
</evidence>
<proteinExistence type="predicted"/>
<dbReference type="Proteomes" id="UP000521943">
    <property type="component" value="Unassembled WGS sequence"/>
</dbReference>
<feature type="chain" id="PRO_5034938054" description="Secreted protein" evidence="1">
    <location>
        <begin position="23"/>
        <end position="92"/>
    </location>
</feature>
<protein>
    <recommendedName>
        <fullName evidence="4">Secreted protein</fullName>
    </recommendedName>
</protein>
<keyword evidence="3" id="KW-1185">Reference proteome</keyword>
<accession>A0A8H6MHL9</accession>
<reference evidence="2 3" key="1">
    <citation type="submission" date="2020-07" db="EMBL/GenBank/DDBJ databases">
        <title>Comparative genomics of pyrophilous fungi reveals a link between fire events and developmental genes.</title>
        <authorList>
            <consortium name="DOE Joint Genome Institute"/>
            <person name="Steindorff A.S."/>
            <person name="Carver A."/>
            <person name="Calhoun S."/>
            <person name="Stillman K."/>
            <person name="Liu H."/>
            <person name="Lipzen A."/>
            <person name="Pangilinan J."/>
            <person name="Labutti K."/>
            <person name="Bruns T.D."/>
            <person name="Grigoriev I.V."/>
        </authorList>
    </citation>
    <scope>NUCLEOTIDE SEQUENCE [LARGE SCALE GENOMIC DNA]</scope>
    <source>
        <strain evidence="2 3">CBS 144469</strain>
    </source>
</reference>
<keyword evidence="1" id="KW-0732">Signal</keyword>
<evidence type="ECO:0000313" key="3">
    <source>
        <dbReference type="Proteomes" id="UP000521943"/>
    </source>
</evidence>
<evidence type="ECO:0000256" key="1">
    <source>
        <dbReference type="SAM" id="SignalP"/>
    </source>
</evidence>
<dbReference type="AlphaFoldDB" id="A0A8H6MHL9"/>
<dbReference type="EMBL" id="JACGCI010000002">
    <property type="protein sequence ID" value="KAF6765632.1"/>
    <property type="molecule type" value="Genomic_DNA"/>
</dbReference>
<name>A0A8H6MHL9_9AGAR</name>
<evidence type="ECO:0000313" key="2">
    <source>
        <dbReference type="EMBL" id="KAF6765632.1"/>
    </source>
</evidence>
<feature type="signal peptide" evidence="1">
    <location>
        <begin position="1"/>
        <end position="22"/>
    </location>
</feature>
<comment type="caution">
    <text evidence="2">The sequence shown here is derived from an EMBL/GenBank/DDBJ whole genome shotgun (WGS) entry which is preliminary data.</text>
</comment>